<feature type="region of interest" description="Disordered" evidence="1">
    <location>
        <begin position="35"/>
        <end position="99"/>
    </location>
</feature>
<dbReference type="EMBL" id="JAAALK010000289">
    <property type="protein sequence ID" value="KAG8048767.1"/>
    <property type="molecule type" value="Genomic_DNA"/>
</dbReference>
<evidence type="ECO:0000313" key="2">
    <source>
        <dbReference type="EMBL" id="KAG8048767.1"/>
    </source>
</evidence>
<evidence type="ECO:0000313" key="3">
    <source>
        <dbReference type="Proteomes" id="UP000729402"/>
    </source>
</evidence>
<comment type="caution">
    <text evidence="2">The sequence shown here is derived from an EMBL/GenBank/DDBJ whole genome shotgun (WGS) entry which is preliminary data.</text>
</comment>
<gene>
    <name evidence="2" type="ORF">GUJ93_ZPchr0009g2282</name>
</gene>
<sequence length="99" mass="10810">MKAIYAATPRRLAGSRKEGKYLGWNGMDSGRSRARLWVGGRGMQRRGWASRAERRRMGSRGSRGSDLPRLGKVKASKRQGRRGGGLATRPRAGSASLPT</sequence>
<reference evidence="2" key="1">
    <citation type="journal article" date="2021" name="bioRxiv">
        <title>Whole Genome Assembly and Annotation of Northern Wild Rice, Zizania palustris L., Supports a Whole Genome Duplication in the Zizania Genus.</title>
        <authorList>
            <person name="Haas M."/>
            <person name="Kono T."/>
            <person name="Macchietto M."/>
            <person name="Millas R."/>
            <person name="McGilp L."/>
            <person name="Shao M."/>
            <person name="Duquette J."/>
            <person name="Hirsch C.N."/>
            <person name="Kimball J."/>
        </authorList>
    </citation>
    <scope>NUCLEOTIDE SEQUENCE</scope>
    <source>
        <tissue evidence="2">Fresh leaf tissue</tissue>
    </source>
</reference>
<feature type="compositionally biased region" description="Basic residues" evidence="1">
    <location>
        <begin position="71"/>
        <end position="81"/>
    </location>
</feature>
<dbReference type="Proteomes" id="UP000729402">
    <property type="component" value="Unassembled WGS sequence"/>
</dbReference>
<dbReference type="AlphaFoldDB" id="A0A8J5UXM9"/>
<proteinExistence type="predicted"/>
<accession>A0A8J5UXM9</accession>
<name>A0A8J5UXM9_ZIZPA</name>
<reference evidence="2" key="2">
    <citation type="submission" date="2021-02" db="EMBL/GenBank/DDBJ databases">
        <authorList>
            <person name="Kimball J.A."/>
            <person name="Haas M.W."/>
            <person name="Macchietto M."/>
            <person name="Kono T."/>
            <person name="Duquette J."/>
            <person name="Shao M."/>
        </authorList>
    </citation>
    <scope>NUCLEOTIDE SEQUENCE</scope>
    <source>
        <tissue evidence="2">Fresh leaf tissue</tissue>
    </source>
</reference>
<organism evidence="2 3">
    <name type="scientific">Zizania palustris</name>
    <name type="common">Northern wild rice</name>
    <dbReference type="NCBI Taxonomy" id="103762"/>
    <lineage>
        <taxon>Eukaryota</taxon>
        <taxon>Viridiplantae</taxon>
        <taxon>Streptophyta</taxon>
        <taxon>Embryophyta</taxon>
        <taxon>Tracheophyta</taxon>
        <taxon>Spermatophyta</taxon>
        <taxon>Magnoliopsida</taxon>
        <taxon>Liliopsida</taxon>
        <taxon>Poales</taxon>
        <taxon>Poaceae</taxon>
        <taxon>BOP clade</taxon>
        <taxon>Oryzoideae</taxon>
        <taxon>Oryzeae</taxon>
        <taxon>Zizaniinae</taxon>
        <taxon>Zizania</taxon>
    </lineage>
</organism>
<protein>
    <submittedName>
        <fullName evidence="2">Uncharacterized protein</fullName>
    </submittedName>
</protein>
<keyword evidence="3" id="KW-1185">Reference proteome</keyword>
<evidence type="ECO:0000256" key="1">
    <source>
        <dbReference type="SAM" id="MobiDB-lite"/>
    </source>
</evidence>